<sequence length="309" mass="34692">MFASLFESQLPARRDSRLKSAKSNATRVSRELRRDRTDLERKEKHLLADVRTLVQRGEINRARTVASQLVHYRMMGDRNFTADAMIQTRAQVAASNHKINRAEIDALKGMMYANFEESVSTIQSREKRYAEKMEMFELMESIMNEGMDEIYDEPEMLRRSTANDKLSGLKDDPEAASFEREIDYIIRQAIEPGLRGEYLGSNKKWDDRVSIRLELYSLSNDSPAACTINIPTLEISASMLTHLIRSDSYCIKALGLGTHARANYDAALGTAKGVKVGVVLDGKWVPFSPASSLKECGVVQGGVVYVGVL</sequence>
<evidence type="ECO:0000256" key="1">
    <source>
        <dbReference type="SAM" id="MobiDB-lite"/>
    </source>
</evidence>
<feature type="region of interest" description="Disordered" evidence="1">
    <location>
        <begin position="13"/>
        <end position="32"/>
    </location>
</feature>
<evidence type="ECO:0000313" key="3">
    <source>
        <dbReference type="Proteomes" id="UP000320475"/>
    </source>
</evidence>
<dbReference type="OrthoDB" id="5594417at2759"/>
<gene>
    <name evidence="2" type="ORF">SeLEV6574_g00106</name>
</gene>
<dbReference type="Proteomes" id="UP000320475">
    <property type="component" value="Unassembled WGS sequence"/>
</dbReference>
<evidence type="ECO:0000313" key="2">
    <source>
        <dbReference type="EMBL" id="TPX51752.1"/>
    </source>
</evidence>
<reference evidence="2 3" key="1">
    <citation type="journal article" date="2019" name="Sci. Rep.">
        <title>Comparative genomics of chytrid fungi reveal insights into the obligate biotrophic and pathogenic lifestyle of Synchytrium endobioticum.</title>
        <authorList>
            <person name="van de Vossenberg B.T.L.H."/>
            <person name="Warris S."/>
            <person name="Nguyen H.D.T."/>
            <person name="van Gent-Pelzer M.P.E."/>
            <person name="Joly D.L."/>
            <person name="van de Geest H.C."/>
            <person name="Bonants P.J.M."/>
            <person name="Smith D.S."/>
            <person name="Levesque C.A."/>
            <person name="van der Lee T.A.J."/>
        </authorList>
    </citation>
    <scope>NUCLEOTIDE SEQUENCE [LARGE SCALE GENOMIC DNA]</scope>
    <source>
        <strain evidence="2 3">LEV6574</strain>
    </source>
</reference>
<comment type="caution">
    <text evidence="2">The sequence shown here is derived from an EMBL/GenBank/DDBJ whole genome shotgun (WGS) entry which is preliminary data.</text>
</comment>
<proteinExistence type="predicted"/>
<dbReference type="AlphaFoldDB" id="A0A507DJB9"/>
<name>A0A507DJB9_9FUNG</name>
<dbReference type="VEuPathDB" id="FungiDB:SeMB42_g05958"/>
<dbReference type="Gene3D" id="6.10.140.1230">
    <property type="match status" value="1"/>
</dbReference>
<dbReference type="EMBL" id="QEAM01000002">
    <property type="protein sequence ID" value="TPX51752.1"/>
    <property type="molecule type" value="Genomic_DNA"/>
</dbReference>
<accession>A0A507DJB9</accession>
<protein>
    <submittedName>
        <fullName evidence="2">Uncharacterized protein</fullName>
    </submittedName>
</protein>
<organism evidence="2 3">
    <name type="scientific">Synchytrium endobioticum</name>
    <dbReference type="NCBI Taxonomy" id="286115"/>
    <lineage>
        <taxon>Eukaryota</taxon>
        <taxon>Fungi</taxon>
        <taxon>Fungi incertae sedis</taxon>
        <taxon>Chytridiomycota</taxon>
        <taxon>Chytridiomycota incertae sedis</taxon>
        <taxon>Chytridiomycetes</taxon>
        <taxon>Synchytriales</taxon>
        <taxon>Synchytriaceae</taxon>
        <taxon>Synchytrium</taxon>
    </lineage>
</organism>